<comment type="function">
    <text evidence="3">Catalyzes the phosphorolysis of diverse nucleosides, yielding D-ribose 1-phosphate and the respective free bases. Can use uridine, adenosine, guanosine, cytidine, thymidine, inosine and xanthosine as substrates. Also catalyzes the reverse reactions.</text>
</comment>
<sequence length="104" mass="11310">MSEFTNVTVVKKANVFFGGNVVSRTVIFEDGTKKTLGFIQPGEYTFNTAAAEVMEILSGEMEVSIQGQAEKLIIKGEGVFDVPENSSFTMNVTAHADYICSFAK</sequence>
<dbReference type="GO" id="GO:0004731">
    <property type="term" value="F:purine-nucleoside phosphorylase activity"/>
    <property type="evidence" value="ECO:0007669"/>
    <property type="project" value="UniProtKB-UniRule"/>
</dbReference>
<keyword evidence="2 3" id="KW-0808">Transferase</keyword>
<dbReference type="PANTHER" id="PTHR36540:SF1">
    <property type="entry name" value="PYRIMIDINE_PURINE NUCLEOSIDE PHOSPHORYLASE"/>
    <property type="match status" value="1"/>
</dbReference>
<evidence type="ECO:0000256" key="1">
    <source>
        <dbReference type="ARBA" id="ARBA00022676"/>
    </source>
</evidence>
<comment type="catalytic activity">
    <reaction evidence="3">
        <text>guanosine + phosphate = alpha-D-ribose 1-phosphate + guanine</text>
        <dbReference type="Rhea" id="RHEA:13233"/>
        <dbReference type="ChEBI" id="CHEBI:16235"/>
        <dbReference type="ChEBI" id="CHEBI:16750"/>
        <dbReference type="ChEBI" id="CHEBI:43474"/>
        <dbReference type="ChEBI" id="CHEBI:57720"/>
        <dbReference type="EC" id="2.4.2.1"/>
    </reaction>
</comment>
<comment type="catalytic activity">
    <reaction evidence="3">
        <text>adenosine + phosphate = alpha-D-ribose 1-phosphate + adenine</text>
        <dbReference type="Rhea" id="RHEA:27642"/>
        <dbReference type="ChEBI" id="CHEBI:16335"/>
        <dbReference type="ChEBI" id="CHEBI:16708"/>
        <dbReference type="ChEBI" id="CHEBI:43474"/>
        <dbReference type="ChEBI" id="CHEBI:57720"/>
        <dbReference type="EC" id="2.4.2.1"/>
    </reaction>
</comment>
<dbReference type="EMBL" id="SMGG01000005">
    <property type="protein sequence ID" value="TCK60063.1"/>
    <property type="molecule type" value="Genomic_DNA"/>
</dbReference>
<dbReference type="Pfam" id="PF06865">
    <property type="entry name" value="Ppnp"/>
    <property type="match status" value="1"/>
</dbReference>
<comment type="catalytic activity">
    <reaction evidence="3">
        <text>thymidine + phosphate = 2-deoxy-alpha-D-ribose 1-phosphate + thymine</text>
        <dbReference type="Rhea" id="RHEA:16037"/>
        <dbReference type="ChEBI" id="CHEBI:17748"/>
        <dbReference type="ChEBI" id="CHEBI:17821"/>
        <dbReference type="ChEBI" id="CHEBI:43474"/>
        <dbReference type="ChEBI" id="CHEBI:57259"/>
        <dbReference type="EC" id="2.4.2.2"/>
    </reaction>
</comment>
<dbReference type="CDD" id="cd20296">
    <property type="entry name" value="cupin_PpnP-like"/>
    <property type="match status" value="1"/>
</dbReference>
<organism evidence="4 5">
    <name type="scientific">Seleniivibrio woodruffii</name>
    <dbReference type="NCBI Taxonomy" id="1078050"/>
    <lineage>
        <taxon>Bacteria</taxon>
        <taxon>Pseudomonadati</taxon>
        <taxon>Deferribacterota</taxon>
        <taxon>Deferribacteres</taxon>
        <taxon>Deferribacterales</taxon>
        <taxon>Geovibrionaceae</taxon>
        <taxon>Seleniivibrio</taxon>
    </lineage>
</organism>
<keyword evidence="1 3" id="KW-0328">Glycosyltransferase</keyword>
<dbReference type="GO" id="GO:0047975">
    <property type="term" value="F:guanosine phosphorylase activity"/>
    <property type="evidence" value="ECO:0007669"/>
    <property type="project" value="RHEA"/>
</dbReference>
<keyword evidence="5" id="KW-1185">Reference proteome</keyword>
<comment type="catalytic activity">
    <reaction evidence="3">
        <text>xanthosine + phosphate = alpha-D-ribose 1-phosphate + xanthine</text>
        <dbReference type="Rhea" id="RHEA:27638"/>
        <dbReference type="ChEBI" id="CHEBI:17712"/>
        <dbReference type="ChEBI" id="CHEBI:18107"/>
        <dbReference type="ChEBI" id="CHEBI:43474"/>
        <dbReference type="ChEBI" id="CHEBI:57720"/>
        <dbReference type="EC" id="2.4.2.1"/>
    </reaction>
</comment>
<dbReference type="Proteomes" id="UP000294614">
    <property type="component" value="Unassembled WGS sequence"/>
</dbReference>
<dbReference type="GO" id="GO:0005829">
    <property type="term" value="C:cytosol"/>
    <property type="evidence" value="ECO:0007669"/>
    <property type="project" value="TreeGrafter"/>
</dbReference>
<gene>
    <name evidence="3" type="primary">ppnP</name>
    <name evidence="4" type="ORF">C8D98_2239</name>
</gene>
<dbReference type="InterPro" id="IPR014710">
    <property type="entry name" value="RmlC-like_jellyroll"/>
</dbReference>
<dbReference type="InterPro" id="IPR009664">
    <property type="entry name" value="Ppnp"/>
</dbReference>
<comment type="catalytic activity">
    <reaction evidence="3">
        <text>cytidine + phosphate = cytosine + alpha-D-ribose 1-phosphate</text>
        <dbReference type="Rhea" id="RHEA:52540"/>
        <dbReference type="ChEBI" id="CHEBI:16040"/>
        <dbReference type="ChEBI" id="CHEBI:17562"/>
        <dbReference type="ChEBI" id="CHEBI:43474"/>
        <dbReference type="ChEBI" id="CHEBI:57720"/>
        <dbReference type="EC" id="2.4.2.2"/>
    </reaction>
</comment>
<dbReference type="PANTHER" id="PTHR36540">
    <property type="entry name" value="PYRIMIDINE/PURINE NUCLEOSIDE PHOSPHORYLASE"/>
    <property type="match status" value="1"/>
</dbReference>
<dbReference type="EC" id="2.4.2.1" evidence="3"/>
<dbReference type="InterPro" id="IPR011051">
    <property type="entry name" value="RmlC_Cupin_sf"/>
</dbReference>
<protein>
    <recommendedName>
        <fullName evidence="3">Pyrimidine/purine nucleoside phosphorylase</fullName>
        <ecNumber evidence="3">2.4.2.1</ecNumber>
        <ecNumber evidence="3">2.4.2.2</ecNumber>
    </recommendedName>
    <alternativeName>
        <fullName evidence="3">Adenosine phosphorylase</fullName>
    </alternativeName>
    <alternativeName>
        <fullName evidence="3">Cytidine phosphorylase</fullName>
    </alternativeName>
    <alternativeName>
        <fullName evidence="3">Guanosine phosphorylase</fullName>
    </alternativeName>
    <alternativeName>
        <fullName evidence="3">Inosine phosphorylase</fullName>
    </alternativeName>
    <alternativeName>
        <fullName evidence="3">Thymidine phosphorylase</fullName>
    </alternativeName>
    <alternativeName>
        <fullName evidence="3">Uridine phosphorylase</fullName>
    </alternativeName>
    <alternativeName>
        <fullName evidence="3">Xanthosine phosphorylase</fullName>
    </alternativeName>
</protein>
<dbReference type="GO" id="GO:0004850">
    <property type="term" value="F:uridine phosphorylase activity"/>
    <property type="evidence" value="ECO:0007669"/>
    <property type="project" value="RHEA"/>
</dbReference>
<evidence type="ECO:0000313" key="4">
    <source>
        <dbReference type="EMBL" id="TCK60063.1"/>
    </source>
</evidence>
<comment type="catalytic activity">
    <reaction evidence="3">
        <text>uridine + phosphate = alpha-D-ribose 1-phosphate + uracil</text>
        <dbReference type="Rhea" id="RHEA:24388"/>
        <dbReference type="ChEBI" id="CHEBI:16704"/>
        <dbReference type="ChEBI" id="CHEBI:17568"/>
        <dbReference type="ChEBI" id="CHEBI:43474"/>
        <dbReference type="ChEBI" id="CHEBI:57720"/>
        <dbReference type="EC" id="2.4.2.2"/>
    </reaction>
</comment>
<evidence type="ECO:0000256" key="3">
    <source>
        <dbReference type="HAMAP-Rule" id="MF_01537"/>
    </source>
</evidence>
<comment type="catalytic activity">
    <reaction evidence="3">
        <text>inosine + phosphate = alpha-D-ribose 1-phosphate + hypoxanthine</text>
        <dbReference type="Rhea" id="RHEA:27646"/>
        <dbReference type="ChEBI" id="CHEBI:17368"/>
        <dbReference type="ChEBI" id="CHEBI:17596"/>
        <dbReference type="ChEBI" id="CHEBI:43474"/>
        <dbReference type="ChEBI" id="CHEBI:57720"/>
        <dbReference type="EC" id="2.4.2.1"/>
    </reaction>
</comment>
<comment type="caution">
    <text evidence="4">The sequence shown here is derived from an EMBL/GenBank/DDBJ whole genome shotgun (WGS) entry which is preliminary data.</text>
</comment>
<comment type="similarity">
    <text evidence="3">Belongs to the nucleoside phosphorylase PpnP family.</text>
</comment>
<dbReference type="GO" id="GO:0009032">
    <property type="term" value="F:thymidine phosphorylase activity"/>
    <property type="evidence" value="ECO:0007669"/>
    <property type="project" value="RHEA"/>
</dbReference>
<evidence type="ECO:0000313" key="5">
    <source>
        <dbReference type="Proteomes" id="UP000294614"/>
    </source>
</evidence>
<accession>A0A4R1K8C0</accession>
<dbReference type="OrthoDB" id="9793848at2"/>
<reference evidence="4 5" key="1">
    <citation type="submission" date="2019-03" db="EMBL/GenBank/DDBJ databases">
        <title>Genomic Encyclopedia of Type Strains, Phase IV (KMG-IV): sequencing the most valuable type-strain genomes for metagenomic binning, comparative biology and taxonomic classification.</title>
        <authorList>
            <person name="Goeker M."/>
        </authorList>
    </citation>
    <scope>NUCLEOTIDE SEQUENCE [LARGE SCALE GENOMIC DNA]</scope>
    <source>
        <strain evidence="4 5">DSM 24984</strain>
    </source>
</reference>
<proteinExistence type="inferred from homology"/>
<dbReference type="RefSeq" id="WP_132874207.1">
    <property type="nucleotide sequence ID" value="NZ_JAJUHT010000009.1"/>
</dbReference>
<dbReference type="SUPFAM" id="SSF51182">
    <property type="entry name" value="RmlC-like cupins"/>
    <property type="match status" value="1"/>
</dbReference>
<evidence type="ECO:0000256" key="2">
    <source>
        <dbReference type="ARBA" id="ARBA00022679"/>
    </source>
</evidence>
<dbReference type="HAMAP" id="MF_01537">
    <property type="entry name" value="Nucleos_phosphorylase_PpnP"/>
    <property type="match status" value="1"/>
</dbReference>
<name>A0A4R1K8C0_9BACT</name>
<dbReference type="EC" id="2.4.2.2" evidence="3"/>
<comment type="catalytic activity">
    <reaction evidence="3">
        <text>a purine D-ribonucleoside + phosphate = a purine nucleobase + alpha-D-ribose 1-phosphate</text>
        <dbReference type="Rhea" id="RHEA:19805"/>
        <dbReference type="ChEBI" id="CHEBI:26386"/>
        <dbReference type="ChEBI" id="CHEBI:43474"/>
        <dbReference type="ChEBI" id="CHEBI:57720"/>
        <dbReference type="ChEBI" id="CHEBI:142355"/>
        <dbReference type="EC" id="2.4.2.1"/>
    </reaction>
</comment>
<dbReference type="AlphaFoldDB" id="A0A4R1K8C0"/>
<dbReference type="Gene3D" id="2.60.120.10">
    <property type="entry name" value="Jelly Rolls"/>
    <property type="match status" value="1"/>
</dbReference>